<keyword evidence="5" id="KW-1185">Reference proteome</keyword>
<proteinExistence type="inferred from homology"/>
<dbReference type="PANTHER" id="PTHR43798">
    <property type="entry name" value="MONOACYLGLYCEROL LIPASE"/>
    <property type="match status" value="1"/>
</dbReference>
<protein>
    <submittedName>
        <fullName evidence="4">Alpha/beta hydrolase</fullName>
    </submittedName>
</protein>
<dbReference type="Pfam" id="PF00561">
    <property type="entry name" value="Abhydrolase_1"/>
    <property type="match status" value="1"/>
</dbReference>
<reference evidence="4 5" key="1">
    <citation type="submission" date="2020-04" db="EMBL/GenBank/DDBJ databases">
        <authorList>
            <person name="Klaysubun C."/>
            <person name="Duangmal K."/>
            <person name="Lipun K."/>
        </authorList>
    </citation>
    <scope>NUCLEOTIDE SEQUENCE [LARGE SCALE GENOMIC DNA]</scope>
    <source>
        <strain evidence="4 5">JCM 11839</strain>
    </source>
</reference>
<dbReference type="PRINTS" id="PR00111">
    <property type="entry name" value="ABHYDROLASE"/>
</dbReference>
<evidence type="ECO:0000256" key="1">
    <source>
        <dbReference type="ARBA" id="ARBA00010088"/>
    </source>
</evidence>
<name>A0ABX1RAC0_9PSEU</name>
<dbReference type="RefSeq" id="WP_169394656.1">
    <property type="nucleotide sequence ID" value="NZ_BAAAJH010000017.1"/>
</dbReference>
<dbReference type="SUPFAM" id="SSF53474">
    <property type="entry name" value="alpha/beta-Hydrolases"/>
    <property type="match status" value="1"/>
</dbReference>
<dbReference type="Proteomes" id="UP001296706">
    <property type="component" value="Unassembled WGS sequence"/>
</dbReference>
<dbReference type="InterPro" id="IPR002410">
    <property type="entry name" value="Peptidase_S33"/>
</dbReference>
<evidence type="ECO:0000313" key="4">
    <source>
        <dbReference type="EMBL" id="NMH76589.1"/>
    </source>
</evidence>
<sequence>MLDEGLLHTADGVSLFVRSHGDPDAPVLLVIHGGPGWDHSYLLPALDDLIDLRRVVLFDLRGCGRSSRDLPADEYQPDLCVEDAARLVPELGADRVDVLGFSYGGQLAMMLAERHPHLVDRLILASTTAYPDIEDDLAQNAEYLRRVAAVDTEIAAIFADQSTDQAEKTRLMAMATAPMNLWDLGLLDPWRAVLRRVRFSGEWNPGWLAGRLRSPRPADPETVLRELRRPTLILHGAHDLGFPVQVAHRLHAAVPHSELSLVPDAGHAAHFERQADWVGRIRSFLAG</sequence>
<dbReference type="EMBL" id="JAAXKY010000010">
    <property type="protein sequence ID" value="NMH76589.1"/>
    <property type="molecule type" value="Genomic_DNA"/>
</dbReference>
<dbReference type="Gene3D" id="3.40.50.1820">
    <property type="entry name" value="alpha/beta hydrolase"/>
    <property type="match status" value="1"/>
</dbReference>
<feature type="domain" description="AB hydrolase-1" evidence="3">
    <location>
        <begin position="26"/>
        <end position="273"/>
    </location>
</feature>
<comment type="caution">
    <text evidence="4">The sequence shown here is derived from an EMBL/GenBank/DDBJ whole genome shotgun (WGS) entry which is preliminary data.</text>
</comment>
<dbReference type="InterPro" id="IPR029058">
    <property type="entry name" value="AB_hydrolase_fold"/>
</dbReference>
<dbReference type="PRINTS" id="PR00793">
    <property type="entry name" value="PROAMNOPTASE"/>
</dbReference>
<evidence type="ECO:0000313" key="5">
    <source>
        <dbReference type="Proteomes" id="UP001296706"/>
    </source>
</evidence>
<keyword evidence="2 4" id="KW-0378">Hydrolase</keyword>
<comment type="similarity">
    <text evidence="1">Belongs to the peptidase S33 family.</text>
</comment>
<evidence type="ECO:0000256" key="2">
    <source>
        <dbReference type="ARBA" id="ARBA00022801"/>
    </source>
</evidence>
<dbReference type="PANTHER" id="PTHR43798:SF33">
    <property type="entry name" value="HYDROLASE, PUTATIVE (AFU_ORTHOLOGUE AFUA_2G14860)-RELATED"/>
    <property type="match status" value="1"/>
</dbReference>
<organism evidence="4 5">
    <name type="scientific">Pseudonocardia xinjiangensis</name>
    <dbReference type="NCBI Taxonomy" id="75289"/>
    <lineage>
        <taxon>Bacteria</taxon>
        <taxon>Bacillati</taxon>
        <taxon>Actinomycetota</taxon>
        <taxon>Actinomycetes</taxon>
        <taxon>Pseudonocardiales</taxon>
        <taxon>Pseudonocardiaceae</taxon>
        <taxon>Pseudonocardia</taxon>
    </lineage>
</organism>
<dbReference type="GO" id="GO:0016787">
    <property type="term" value="F:hydrolase activity"/>
    <property type="evidence" value="ECO:0007669"/>
    <property type="project" value="UniProtKB-KW"/>
</dbReference>
<accession>A0ABX1RAC0</accession>
<dbReference type="InterPro" id="IPR000073">
    <property type="entry name" value="AB_hydrolase_1"/>
</dbReference>
<evidence type="ECO:0000259" key="3">
    <source>
        <dbReference type="Pfam" id="PF00561"/>
    </source>
</evidence>
<gene>
    <name evidence="4" type="ORF">HF577_05655</name>
</gene>
<dbReference type="InterPro" id="IPR050266">
    <property type="entry name" value="AB_hydrolase_sf"/>
</dbReference>